<dbReference type="InterPro" id="IPR001482">
    <property type="entry name" value="T2SS/T4SS_dom"/>
</dbReference>
<dbReference type="CDD" id="cd01129">
    <property type="entry name" value="PulE-GspE-like"/>
    <property type="match status" value="1"/>
</dbReference>
<proteinExistence type="inferred from homology"/>
<comment type="caution">
    <text evidence="5">The sequence shown here is derived from an EMBL/GenBank/DDBJ whole genome shotgun (WGS) entry which is preliminary data.</text>
</comment>
<dbReference type="Gene3D" id="3.40.50.300">
    <property type="entry name" value="P-loop containing nucleotide triphosphate hydrolases"/>
    <property type="match status" value="1"/>
</dbReference>
<evidence type="ECO:0000256" key="1">
    <source>
        <dbReference type="ARBA" id="ARBA00006611"/>
    </source>
</evidence>
<dbReference type="SUPFAM" id="SSF52540">
    <property type="entry name" value="P-loop containing nucleoside triphosphate hydrolases"/>
    <property type="match status" value="1"/>
</dbReference>
<keyword evidence="6" id="KW-1185">Reference proteome</keyword>
<evidence type="ECO:0000313" key="5">
    <source>
        <dbReference type="EMBL" id="EGK57659.1"/>
    </source>
</evidence>
<dbReference type="GO" id="GO:0005524">
    <property type="term" value="F:ATP binding"/>
    <property type="evidence" value="ECO:0007669"/>
    <property type="project" value="UniProtKB-KW"/>
</dbReference>
<dbReference type="eggNOG" id="COG2804">
    <property type="taxonomic scope" value="Bacteria"/>
</dbReference>
<evidence type="ECO:0000313" key="6">
    <source>
        <dbReference type="Proteomes" id="UP000004067"/>
    </source>
</evidence>
<dbReference type="HOGENOM" id="CLU_013446_2_2_9"/>
<name>F5RPJ1_9FIRM</name>
<dbReference type="EMBL" id="AFHQ01000054">
    <property type="protein sequence ID" value="EGK57659.1"/>
    <property type="molecule type" value="Genomic_DNA"/>
</dbReference>
<feature type="domain" description="Bacterial type II secretion system protein E" evidence="4">
    <location>
        <begin position="29"/>
        <end position="409"/>
    </location>
</feature>
<dbReference type="PANTHER" id="PTHR30258">
    <property type="entry name" value="TYPE II SECRETION SYSTEM PROTEIN GSPE-RELATED"/>
    <property type="match status" value="1"/>
</dbReference>
<keyword evidence="2" id="KW-0547">Nucleotide-binding</keyword>
<dbReference type="AlphaFoldDB" id="F5RPJ1"/>
<organism evidence="5 6">
    <name type="scientific">Centipeda periodontii DSM 2778</name>
    <dbReference type="NCBI Taxonomy" id="888060"/>
    <lineage>
        <taxon>Bacteria</taxon>
        <taxon>Bacillati</taxon>
        <taxon>Bacillota</taxon>
        <taxon>Negativicutes</taxon>
        <taxon>Selenomonadales</taxon>
        <taxon>Selenomonadaceae</taxon>
        <taxon>Centipeda</taxon>
    </lineage>
</organism>
<accession>F5RPJ1</accession>
<dbReference type="STRING" id="888060.HMPREF9081_2177"/>
<comment type="similarity">
    <text evidence="1">Belongs to the GSP E family.</text>
</comment>
<dbReference type="OrthoDB" id="9808272at2"/>
<dbReference type="InterPro" id="IPR027417">
    <property type="entry name" value="P-loop_NTPase"/>
</dbReference>
<dbReference type="PANTHER" id="PTHR30258:SF2">
    <property type="entry name" value="COMG OPERON PROTEIN 1"/>
    <property type="match status" value="1"/>
</dbReference>
<dbReference type="GO" id="GO:0005886">
    <property type="term" value="C:plasma membrane"/>
    <property type="evidence" value="ECO:0007669"/>
    <property type="project" value="TreeGrafter"/>
</dbReference>
<evidence type="ECO:0000256" key="2">
    <source>
        <dbReference type="ARBA" id="ARBA00022741"/>
    </source>
</evidence>
<dbReference type="Proteomes" id="UP000004067">
    <property type="component" value="Unassembled WGS sequence"/>
</dbReference>
<dbReference type="Gene3D" id="3.30.450.90">
    <property type="match status" value="1"/>
</dbReference>
<dbReference type="RefSeq" id="WP_006307270.1">
    <property type="nucleotide sequence ID" value="NZ_GL892076.1"/>
</dbReference>
<gene>
    <name evidence="5" type="primary">pilB</name>
    <name evidence="5" type="ORF">HMPREF9081_2177</name>
</gene>
<sequence length="414" mass="45548">MERGAAQRLIAEAVRELRRGVSDGEARGSQVIALVNAILDTALAEEATDIHLEPMDGKLRIRIRVDGMLRERPIQFPSELAPVIIARLKVMAGIDTAKRNRPQDGQIRYRSGDRSIDMRVAVLPVVDGERMVVRIMDASECFLGCEELDFTPRNQEIFERLIRRPTGLLLLCGPMNSGKTTTLYAALSALNDPSCHIMTLEDPVERRIDGISQFQVNPEAGLTFVAGLRAALRQDAQKILLGEIRDRETAEMAVRIALTGHALFSTLHTEDTVSAVFRMIEMGIPPYLLTATLSGVIAQRLVRRVCERCSEEYDVPAGSREAVQLGEIYHEGMTLMRGRGCSHCHGTGYRGRMAIHEVLPISESIRAAILAGCDKESLRQTAVKDGMETLWQDGAAKACAGETTLAEVGRALYG</sequence>
<evidence type="ECO:0000256" key="3">
    <source>
        <dbReference type="ARBA" id="ARBA00022840"/>
    </source>
</evidence>
<reference evidence="5 6" key="1">
    <citation type="submission" date="2011-04" db="EMBL/GenBank/DDBJ databases">
        <authorList>
            <person name="Muzny D."/>
            <person name="Qin X."/>
            <person name="Deng J."/>
            <person name="Jiang H."/>
            <person name="Liu Y."/>
            <person name="Qu J."/>
            <person name="Song X.-Z."/>
            <person name="Zhang L."/>
            <person name="Thornton R."/>
            <person name="Coyle M."/>
            <person name="Francisco L."/>
            <person name="Jackson L."/>
            <person name="Javaid M."/>
            <person name="Korchina V."/>
            <person name="Kovar C."/>
            <person name="Mata R."/>
            <person name="Mathew T."/>
            <person name="Ngo R."/>
            <person name="Nguyen L."/>
            <person name="Nguyen N."/>
            <person name="Okwuonu G."/>
            <person name="Ongeri F."/>
            <person name="Pham C."/>
            <person name="Simmons D."/>
            <person name="Wilczek-Boney K."/>
            <person name="Hale W."/>
            <person name="Jakkamsetti A."/>
            <person name="Pham P."/>
            <person name="Ruth R."/>
            <person name="San Lucas F."/>
            <person name="Warren J."/>
            <person name="Zhang J."/>
            <person name="Zhao Z."/>
            <person name="Zhou C."/>
            <person name="Zhu D."/>
            <person name="Lee S."/>
            <person name="Bess C."/>
            <person name="Blankenburg K."/>
            <person name="Forbes L."/>
            <person name="Fu Q."/>
            <person name="Gubbala S."/>
            <person name="Hirani K."/>
            <person name="Jayaseelan J.C."/>
            <person name="Lara F."/>
            <person name="Munidasa M."/>
            <person name="Palculict T."/>
            <person name="Patil S."/>
            <person name="Pu L.-L."/>
            <person name="Saada N."/>
            <person name="Tang L."/>
            <person name="Weissenberger G."/>
            <person name="Zhu Y."/>
            <person name="Hemphill L."/>
            <person name="Shang Y."/>
            <person name="Youmans B."/>
            <person name="Ayvaz T."/>
            <person name="Ross M."/>
            <person name="Santibanez J."/>
            <person name="Aqrawi P."/>
            <person name="Gross S."/>
            <person name="Joshi V."/>
            <person name="Fowler G."/>
            <person name="Nazareth L."/>
            <person name="Reid J."/>
            <person name="Worley K."/>
            <person name="Petrosino J."/>
            <person name="Highlander S."/>
            <person name="Gibbs R."/>
        </authorList>
    </citation>
    <scope>NUCLEOTIDE SEQUENCE [LARGE SCALE GENOMIC DNA]</scope>
    <source>
        <strain evidence="5 6">DSM 2778</strain>
    </source>
</reference>
<evidence type="ECO:0000259" key="4">
    <source>
        <dbReference type="Pfam" id="PF00437"/>
    </source>
</evidence>
<protein>
    <submittedName>
        <fullName evidence="5">Type IV pilus assembly protein PilB</fullName>
    </submittedName>
</protein>
<dbReference type="Pfam" id="PF00437">
    <property type="entry name" value="T2SSE"/>
    <property type="match status" value="1"/>
</dbReference>
<keyword evidence="3" id="KW-0067">ATP-binding</keyword>
<dbReference type="GO" id="GO:0016887">
    <property type="term" value="F:ATP hydrolysis activity"/>
    <property type="evidence" value="ECO:0007669"/>
    <property type="project" value="TreeGrafter"/>
</dbReference>